<dbReference type="SMART" id="SM00829">
    <property type="entry name" value="PKS_ER"/>
    <property type="match status" value="1"/>
</dbReference>
<dbReference type="Pfam" id="PF08240">
    <property type="entry name" value="ADH_N"/>
    <property type="match status" value="1"/>
</dbReference>
<dbReference type="SUPFAM" id="SSF50129">
    <property type="entry name" value="GroES-like"/>
    <property type="match status" value="1"/>
</dbReference>
<proteinExistence type="predicted"/>
<dbReference type="Gene3D" id="3.90.180.10">
    <property type="entry name" value="Medium-chain alcohol dehydrogenases, catalytic domain"/>
    <property type="match status" value="1"/>
</dbReference>
<dbReference type="RefSeq" id="WP_077383788.1">
    <property type="nucleotide sequence ID" value="NZ_FTPD01000078.1"/>
</dbReference>
<feature type="domain" description="Enoyl reductase (ER)" evidence="1">
    <location>
        <begin position="10"/>
        <end position="328"/>
    </location>
</feature>
<protein>
    <submittedName>
        <fullName evidence="2">Zinc-binding dehydrogenase family protein</fullName>
    </submittedName>
</protein>
<dbReference type="EMBL" id="FTPD01000078">
    <property type="protein sequence ID" value="SIT59798.1"/>
    <property type="molecule type" value="Genomic_DNA"/>
</dbReference>
<dbReference type="STRING" id="1631249.BQ8794_80132"/>
<evidence type="ECO:0000259" key="1">
    <source>
        <dbReference type="SMART" id="SM00829"/>
    </source>
</evidence>
<dbReference type="InterPro" id="IPR036291">
    <property type="entry name" value="NAD(P)-bd_dom_sf"/>
</dbReference>
<reference evidence="3" key="1">
    <citation type="submission" date="2017-01" db="EMBL/GenBank/DDBJ databases">
        <authorList>
            <person name="Brunel B."/>
        </authorList>
    </citation>
    <scope>NUCLEOTIDE SEQUENCE [LARGE SCALE GENOMIC DNA]</scope>
</reference>
<evidence type="ECO:0000313" key="2">
    <source>
        <dbReference type="EMBL" id="SIT59798.1"/>
    </source>
</evidence>
<gene>
    <name evidence="2" type="ORF">BQ8794_80132</name>
</gene>
<dbReference type="PANTHER" id="PTHR45033">
    <property type="match status" value="1"/>
</dbReference>
<dbReference type="SUPFAM" id="SSF51735">
    <property type="entry name" value="NAD(P)-binding Rossmann-fold domains"/>
    <property type="match status" value="1"/>
</dbReference>
<dbReference type="InterPro" id="IPR013154">
    <property type="entry name" value="ADH-like_N"/>
</dbReference>
<dbReference type="Gene3D" id="3.40.50.720">
    <property type="entry name" value="NAD(P)-binding Rossmann-like Domain"/>
    <property type="match status" value="1"/>
</dbReference>
<name>A0A1R3VIR0_9HYPH</name>
<dbReference type="InterPro" id="IPR020843">
    <property type="entry name" value="ER"/>
</dbReference>
<dbReference type="AlphaFoldDB" id="A0A1R3VIR0"/>
<dbReference type="Proteomes" id="UP000188388">
    <property type="component" value="Unassembled WGS sequence"/>
</dbReference>
<dbReference type="CDD" id="cd08276">
    <property type="entry name" value="MDR7"/>
    <property type="match status" value="1"/>
</dbReference>
<keyword evidence="3" id="KW-1185">Reference proteome</keyword>
<dbReference type="Pfam" id="PF00107">
    <property type="entry name" value="ADH_zinc_N"/>
    <property type="match status" value="1"/>
</dbReference>
<organism evidence="2 3">
    <name type="scientific">Mesorhizobium prunaredense</name>
    <dbReference type="NCBI Taxonomy" id="1631249"/>
    <lineage>
        <taxon>Bacteria</taxon>
        <taxon>Pseudomonadati</taxon>
        <taxon>Pseudomonadota</taxon>
        <taxon>Alphaproteobacteria</taxon>
        <taxon>Hyphomicrobiales</taxon>
        <taxon>Phyllobacteriaceae</taxon>
        <taxon>Mesorhizobium</taxon>
    </lineage>
</organism>
<sequence>MQSYRVSQVGSLDNLKIIEETLPVPGPGQVRVRVRASALNFRDLALLTGMFPAPVKADVVPLSDAAGDVDAVGPDVTRFVIGDRVISSFFPTWFGGPFEAAGEQYSLERDGWLTEYKVVDAEALVASPDGLSFEEAATLTCAGVTAWSALAGVRAGDIVLTQGTGGVSIFAVQLAKALGARVIATTSSAEKADRLRALGADDVIDYRVDQDWGSTAHALTDRGVDRVVETGGATSLAQSIKAIAPGGQISLVGALGGFAGSVDYMAMFLSHARFQTITTGSRRDLEELTRFVARTGLKPVIDSNFSFEDARSAIEHLGQRQVFGKVIVQH</sequence>
<accession>A0A1R3VIR0</accession>
<dbReference type="InterPro" id="IPR011032">
    <property type="entry name" value="GroES-like_sf"/>
</dbReference>
<dbReference type="InterPro" id="IPR013149">
    <property type="entry name" value="ADH-like_C"/>
</dbReference>
<dbReference type="InterPro" id="IPR052711">
    <property type="entry name" value="Zinc_ADH-like"/>
</dbReference>
<evidence type="ECO:0000313" key="3">
    <source>
        <dbReference type="Proteomes" id="UP000188388"/>
    </source>
</evidence>
<dbReference type="GO" id="GO:0016491">
    <property type="term" value="F:oxidoreductase activity"/>
    <property type="evidence" value="ECO:0007669"/>
    <property type="project" value="InterPro"/>
</dbReference>
<dbReference type="PANTHER" id="PTHR45033:SF2">
    <property type="entry name" value="ZINC-TYPE ALCOHOL DEHYDROGENASE-LIKE PROTEIN C1773.06C"/>
    <property type="match status" value="1"/>
</dbReference>